<evidence type="ECO:0000256" key="1">
    <source>
        <dbReference type="SAM" id="MobiDB-lite"/>
    </source>
</evidence>
<name>A0A0D0AK09_9AGAM</name>
<dbReference type="EMBL" id="KN836304">
    <property type="protein sequence ID" value="KIK32288.1"/>
    <property type="molecule type" value="Genomic_DNA"/>
</dbReference>
<dbReference type="HOGENOM" id="CLU_2607583_0_0_1"/>
<evidence type="ECO:0000313" key="3">
    <source>
        <dbReference type="Proteomes" id="UP000054485"/>
    </source>
</evidence>
<keyword evidence="3" id="KW-1185">Reference proteome</keyword>
<dbReference type="OrthoDB" id="2685896at2759"/>
<proteinExistence type="predicted"/>
<accession>A0A0D0AK09</accession>
<dbReference type="InParanoid" id="A0A0D0AK09"/>
<organism evidence="2 3">
    <name type="scientific">Suillus luteus UH-Slu-Lm8-n1</name>
    <dbReference type="NCBI Taxonomy" id="930992"/>
    <lineage>
        <taxon>Eukaryota</taxon>
        <taxon>Fungi</taxon>
        <taxon>Dikarya</taxon>
        <taxon>Basidiomycota</taxon>
        <taxon>Agaricomycotina</taxon>
        <taxon>Agaricomycetes</taxon>
        <taxon>Agaricomycetidae</taxon>
        <taxon>Boletales</taxon>
        <taxon>Suillineae</taxon>
        <taxon>Suillaceae</taxon>
        <taxon>Suillus</taxon>
    </lineage>
</organism>
<feature type="region of interest" description="Disordered" evidence="1">
    <location>
        <begin position="18"/>
        <end position="55"/>
    </location>
</feature>
<dbReference type="Proteomes" id="UP000054485">
    <property type="component" value="Unassembled WGS sequence"/>
</dbReference>
<dbReference type="AlphaFoldDB" id="A0A0D0AK09"/>
<feature type="compositionally biased region" description="Low complexity" evidence="1">
    <location>
        <begin position="44"/>
        <end position="55"/>
    </location>
</feature>
<protein>
    <submittedName>
        <fullName evidence="2">Uncharacterized protein</fullName>
    </submittedName>
</protein>
<gene>
    <name evidence="2" type="ORF">CY34DRAFT_814352</name>
</gene>
<reference evidence="3" key="2">
    <citation type="submission" date="2015-01" db="EMBL/GenBank/DDBJ databases">
        <title>Evolutionary Origins and Diversification of the Mycorrhizal Mutualists.</title>
        <authorList>
            <consortium name="DOE Joint Genome Institute"/>
            <consortium name="Mycorrhizal Genomics Consortium"/>
            <person name="Kohler A."/>
            <person name="Kuo A."/>
            <person name="Nagy L.G."/>
            <person name="Floudas D."/>
            <person name="Copeland A."/>
            <person name="Barry K.W."/>
            <person name="Cichocki N."/>
            <person name="Veneault-Fourrey C."/>
            <person name="LaButti K."/>
            <person name="Lindquist E.A."/>
            <person name="Lipzen A."/>
            <person name="Lundell T."/>
            <person name="Morin E."/>
            <person name="Murat C."/>
            <person name="Riley R."/>
            <person name="Ohm R."/>
            <person name="Sun H."/>
            <person name="Tunlid A."/>
            <person name="Henrissat B."/>
            <person name="Grigoriev I.V."/>
            <person name="Hibbett D.S."/>
            <person name="Martin F."/>
        </authorList>
    </citation>
    <scope>NUCLEOTIDE SEQUENCE [LARGE SCALE GENOMIC DNA]</scope>
    <source>
        <strain evidence="3">UH-Slu-Lm8-n1</strain>
    </source>
</reference>
<feature type="compositionally biased region" description="Basic and acidic residues" evidence="1">
    <location>
        <begin position="31"/>
        <end position="40"/>
    </location>
</feature>
<evidence type="ECO:0000313" key="2">
    <source>
        <dbReference type="EMBL" id="KIK32288.1"/>
    </source>
</evidence>
<reference evidence="2 3" key="1">
    <citation type="submission" date="2014-04" db="EMBL/GenBank/DDBJ databases">
        <authorList>
            <consortium name="DOE Joint Genome Institute"/>
            <person name="Kuo A."/>
            <person name="Ruytinx J."/>
            <person name="Rineau F."/>
            <person name="Colpaert J."/>
            <person name="Kohler A."/>
            <person name="Nagy L.G."/>
            <person name="Floudas D."/>
            <person name="Copeland A."/>
            <person name="Barry K.W."/>
            <person name="Cichocki N."/>
            <person name="Veneault-Fourrey C."/>
            <person name="LaButti K."/>
            <person name="Lindquist E.A."/>
            <person name="Lipzen A."/>
            <person name="Lundell T."/>
            <person name="Morin E."/>
            <person name="Murat C."/>
            <person name="Sun H."/>
            <person name="Tunlid A."/>
            <person name="Henrissat B."/>
            <person name="Grigoriev I.V."/>
            <person name="Hibbett D.S."/>
            <person name="Martin F."/>
            <person name="Nordberg H.P."/>
            <person name="Cantor M.N."/>
            <person name="Hua S.X."/>
        </authorList>
    </citation>
    <scope>NUCLEOTIDE SEQUENCE [LARGE SCALE GENOMIC DNA]</scope>
    <source>
        <strain evidence="2 3">UH-Slu-Lm8-n1</strain>
    </source>
</reference>
<sequence length="79" mass="8182">MDTSTGVCPPCASTEILSPLAPLQDTTANPKPDHASKADDTPQPNVNVNHPPPNTNNCVVIIQGNYIAAGSTINVFSTP</sequence>